<dbReference type="InterPro" id="IPR021301">
    <property type="entry name" value="DUF2779"/>
</dbReference>
<dbReference type="AlphaFoldDB" id="A0A1I1YBR7"/>
<evidence type="ECO:0000313" key="3">
    <source>
        <dbReference type="Proteomes" id="UP000198896"/>
    </source>
</evidence>
<organism evidence="2 3">
    <name type="scientific">Succiniclasticum ruminis DSM 9236</name>
    <dbReference type="NCBI Taxonomy" id="1123323"/>
    <lineage>
        <taxon>Bacteria</taxon>
        <taxon>Bacillati</taxon>
        <taxon>Bacillota</taxon>
        <taxon>Negativicutes</taxon>
        <taxon>Acidaminococcales</taxon>
        <taxon>Acidaminococcaceae</taxon>
        <taxon>Succiniclasticum</taxon>
    </lineage>
</organism>
<keyword evidence="3" id="KW-1185">Reference proteome</keyword>
<proteinExistence type="predicted"/>
<dbReference type="Proteomes" id="UP000198896">
    <property type="component" value="Unassembled WGS sequence"/>
</dbReference>
<feature type="domain" description="DUF2779" evidence="1">
    <location>
        <begin position="294"/>
        <end position="418"/>
    </location>
</feature>
<dbReference type="Gene3D" id="3.90.320.10">
    <property type="match status" value="1"/>
</dbReference>
<dbReference type="InterPro" id="IPR012337">
    <property type="entry name" value="RNaseH-like_sf"/>
</dbReference>
<name>A0A1I1YBR7_9FIRM</name>
<dbReference type="Pfam" id="PF11074">
    <property type="entry name" value="DUF2779"/>
    <property type="match status" value="1"/>
</dbReference>
<gene>
    <name evidence="2" type="ORF">SAMN05216245_102133</name>
</gene>
<evidence type="ECO:0000313" key="2">
    <source>
        <dbReference type="EMBL" id="SFE17055.1"/>
    </source>
</evidence>
<sequence>MGIGLSKSKYCRGVQCPKMLWMDRHKPEEAEDVLSESLMVNGNRVGDVARGYFGKYNLVEYDSDKTVMAEKTVKFMKAGSGNIAEASFLTDGLYCAVDILHKNGKGYDIIEVKSSTEVKDVYIDDMAFQYYVLKQCGIDVRKVFLMHLNSDYVRHGELDLKELFVLEEFTTAVKGKYSEVKSNIRAIRDYVDTDDEPERDIDTYCEAPYACAYHGYCARHIPEQSVFNVRRLKTEKKYEYYHQGIVTFEDIVKQQPKLSDKQWKQVETAYYGRADEVDTAAIKEFLSELTYPLYHLDFETFQQAIPEYDGLSPYSQIPFQYSLHIEHADGTLEHREFLAKEGTDPRRAVAESLCKDIPGHVCVLAYNRSFEQRVIQSLADCFPDLSKRLLGIRNNIHDLMVPFQKQYYYSRAMQGSYSIKYVLPALCPDDPGLDYQALEGVHNGSEASETFADMPNHTPEEIRVMRNNLLRYCRLDTLAMVKVLEKLRESVKG</sequence>
<dbReference type="InterPro" id="IPR011604">
    <property type="entry name" value="PDDEXK-like_dom_sf"/>
</dbReference>
<evidence type="ECO:0000259" key="1">
    <source>
        <dbReference type="Pfam" id="PF11074"/>
    </source>
</evidence>
<dbReference type="STRING" id="1123323.SAMN05216245_102133"/>
<dbReference type="OrthoDB" id="9783873at2"/>
<reference evidence="2 3" key="1">
    <citation type="submission" date="2016-10" db="EMBL/GenBank/DDBJ databases">
        <authorList>
            <person name="de Groot N.N."/>
        </authorList>
    </citation>
    <scope>NUCLEOTIDE SEQUENCE [LARGE SCALE GENOMIC DNA]</scope>
    <source>
        <strain evidence="2 3">DSM 9236</strain>
    </source>
</reference>
<protein>
    <recommendedName>
        <fullName evidence="1">DUF2779 domain-containing protein</fullName>
    </recommendedName>
</protein>
<dbReference type="SUPFAM" id="SSF53098">
    <property type="entry name" value="Ribonuclease H-like"/>
    <property type="match status" value="1"/>
</dbReference>
<dbReference type="RefSeq" id="WP_093912715.1">
    <property type="nucleotide sequence ID" value="NZ_FONL01000002.1"/>
</dbReference>
<accession>A0A1I1YBR7</accession>
<dbReference type="EMBL" id="FONL01000002">
    <property type="protein sequence ID" value="SFE17055.1"/>
    <property type="molecule type" value="Genomic_DNA"/>
</dbReference>